<evidence type="ECO:0000313" key="3">
    <source>
        <dbReference type="Proteomes" id="UP000001963"/>
    </source>
</evidence>
<proteinExistence type="predicted"/>
<dbReference type="eggNOG" id="COG4649">
    <property type="taxonomic scope" value="Bacteria"/>
</dbReference>
<dbReference type="AlphaFoldDB" id="Q0BPR1"/>
<feature type="domain" description="Ancillary SecYEG translocon subunit/Cell division coordinator CpoB TPR" evidence="1">
    <location>
        <begin position="115"/>
        <end position="236"/>
    </location>
</feature>
<keyword evidence="3" id="KW-1185">Reference proteome</keyword>
<accession>Q0BPR1</accession>
<dbReference type="STRING" id="391165.GbCGDNIH1_2293"/>
<dbReference type="EMBL" id="CP000394">
    <property type="protein sequence ID" value="ABI63191.2"/>
    <property type="molecule type" value="Genomic_DNA"/>
</dbReference>
<dbReference type="InterPro" id="IPR018704">
    <property type="entry name" value="SecYEG/CpoB_TPR"/>
</dbReference>
<dbReference type="KEGG" id="gbe:GbCGDNIH1_2293"/>
<protein>
    <submittedName>
        <fullName evidence="2">Membrane associated protein</fullName>
    </submittedName>
</protein>
<dbReference type="Pfam" id="PF09976">
    <property type="entry name" value="TPR_21"/>
    <property type="match status" value="1"/>
</dbReference>
<reference evidence="2 3" key="1">
    <citation type="journal article" date="2007" name="J. Bacteriol.">
        <title>Genome sequence analysis of the emerging human pathogenic acetic acid bacterium Granulibacter bethesdensis.</title>
        <authorList>
            <person name="Greenberg D.E."/>
            <person name="Porcella S.F."/>
            <person name="Zelazny A.M."/>
            <person name="Virtaneva K."/>
            <person name="Sturdevant D.E."/>
            <person name="Kupko J.J.III."/>
            <person name="Barbian K.D."/>
            <person name="Babar A."/>
            <person name="Dorward D.W."/>
            <person name="Holland S.M."/>
        </authorList>
    </citation>
    <scope>NUCLEOTIDE SEQUENCE [LARGE SCALE GENOMIC DNA]</scope>
    <source>
        <strain evidence="3">ATCC BAA-1260 / CGDNIH1</strain>
    </source>
</reference>
<name>Q0BPR1_GRABC</name>
<organism evidence="2 3">
    <name type="scientific">Granulibacter bethesdensis (strain ATCC BAA-1260 / CGDNIH1)</name>
    <dbReference type="NCBI Taxonomy" id="391165"/>
    <lineage>
        <taxon>Bacteria</taxon>
        <taxon>Pseudomonadati</taxon>
        <taxon>Pseudomonadota</taxon>
        <taxon>Alphaproteobacteria</taxon>
        <taxon>Acetobacterales</taxon>
        <taxon>Acetobacteraceae</taxon>
        <taxon>Granulibacter</taxon>
    </lineage>
</organism>
<evidence type="ECO:0000313" key="2">
    <source>
        <dbReference type="EMBL" id="ABI63191.2"/>
    </source>
</evidence>
<gene>
    <name evidence="2" type="ordered locus">GbCGDNIH1_2293</name>
</gene>
<sequence length="315" mass="34149">MRRSGTASIAASALMLPDAVTEYADWVIKAAYRCKRSLSPENRTASPTLFQKKTDFPAEMPCSASSPFAPEAWRGYGPRPLFRQALPDLRGHCVADIFDEVEEDLRAERAKKLLVRYGGPAVGLVLLVILGAAGWQGWLWYKHRQDATAAERFLALTRNPVDPLAPPVHIVPDAKTEQALTAFAKDSPENYATLARLRAAALLTAGGNKKGAEAIYGTVSNDNAALPALRDLATLQSVWNRIDDGDPATLRGQLAPLLADGNPWQPFAREGTALLDIRQGRMDDARRGLQTLSQDENAPPGVRNRATGLLAKFGG</sequence>
<dbReference type="Proteomes" id="UP000001963">
    <property type="component" value="Chromosome"/>
</dbReference>
<evidence type="ECO:0000259" key="1">
    <source>
        <dbReference type="Pfam" id="PF09976"/>
    </source>
</evidence>